<dbReference type="AlphaFoldDB" id="A0A150GUU5"/>
<comment type="subcellular location">
    <subcellularLocation>
        <location evidence="1">Membrane</location>
        <topology evidence="1">Multi-pass membrane protein</topology>
    </subcellularLocation>
</comment>
<keyword evidence="5" id="KW-0378">Hydrolase</keyword>
<dbReference type="InterPro" id="IPR035952">
    <property type="entry name" value="Rhomboid-like_sf"/>
</dbReference>
<keyword evidence="3" id="KW-0645">Protease</keyword>
<dbReference type="InterPro" id="IPR022764">
    <property type="entry name" value="Peptidase_S54_rhomboid_dom"/>
</dbReference>
<dbReference type="SUPFAM" id="SSF144091">
    <property type="entry name" value="Rhomboid-like"/>
    <property type="match status" value="1"/>
</dbReference>
<dbReference type="EMBL" id="LSYV01000008">
    <property type="protein sequence ID" value="KXZ53472.1"/>
    <property type="molecule type" value="Genomic_DNA"/>
</dbReference>
<proteinExistence type="inferred from homology"/>
<dbReference type="PANTHER" id="PTHR43066:SF1">
    <property type="entry name" value="RHOMBOID PROTEIN 2"/>
    <property type="match status" value="1"/>
</dbReference>
<name>A0A150GUU5_GONPE</name>
<evidence type="ECO:0000256" key="2">
    <source>
        <dbReference type="ARBA" id="ARBA00009045"/>
    </source>
</evidence>
<dbReference type="GO" id="GO:0006508">
    <property type="term" value="P:proteolysis"/>
    <property type="evidence" value="ECO:0007669"/>
    <property type="project" value="UniProtKB-KW"/>
</dbReference>
<feature type="transmembrane region" description="Helical" evidence="8">
    <location>
        <begin position="29"/>
        <end position="55"/>
    </location>
</feature>
<comment type="caution">
    <text evidence="10">The sequence shown here is derived from an EMBL/GenBank/DDBJ whole genome shotgun (WGS) entry which is preliminary data.</text>
</comment>
<reference evidence="11" key="1">
    <citation type="journal article" date="2016" name="Nat. Commun.">
        <title>The Gonium pectorale genome demonstrates co-option of cell cycle regulation during the evolution of multicellularity.</title>
        <authorList>
            <person name="Hanschen E.R."/>
            <person name="Marriage T.N."/>
            <person name="Ferris P.J."/>
            <person name="Hamaji T."/>
            <person name="Toyoda A."/>
            <person name="Fujiyama A."/>
            <person name="Neme R."/>
            <person name="Noguchi H."/>
            <person name="Minakuchi Y."/>
            <person name="Suzuki M."/>
            <person name="Kawai-Toyooka H."/>
            <person name="Smith D.R."/>
            <person name="Sparks H."/>
            <person name="Anderson J."/>
            <person name="Bakaric R."/>
            <person name="Luria V."/>
            <person name="Karger A."/>
            <person name="Kirschner M.W."/>
            <person name="Durand P.M."/>
            <person name="Michod R.E."/>
            <person name="Nozaki H."/>
            <person name="Olson B.J."/>
        </authorList>
    </citation>
    <scope>NUCLEOTIDE SEQUENCE [LARGE SCALE GENOMIC DNA]</scope>
    <source>
        <strain evidence="11">NIES-2863</strain>
    </source>
</reference>
<evidence type="ECO:0000313" key="11">
    <source>
        <dbReference type="Proteomes" id="UP000075714"/>
    </source>
</evidence>
<evidence type="ECO:0000313" key="10">
    <source>
        <dbReference type="EMBL" id="KXZ53472.1"/>
    </source>
</evidence>
<keyword evidence="7 8" id="KW-0472">Membrane</keyword>
<dbReference type="GO" id="GO:0004252">
    <property type="term" value="F:serine-type endopeptidase activity"/>
    <property type="evidence" value="ECO:0007669"/>
    <property type="project" value="InterPro"/>
</dbReference>
<dbReference type="GO" id="GO:0016020">
    <property type="term" value="C:membrane"/>
    <property type="evidence" value="ECO:0007669"/>
    <property type="project" value="UniProtKB-SubCell"/>
</dbReference>
<protein>
    <recommendedName>
        <fullName evidence="9">Peptidase S54 rhomboid domain-containing protein</fullName>
    </recommendedName>
</protein>
<evidence type="ECO:0000256" key="8">
    <source>
        <dbReference type="SAM" id="Phobius"/>
    </source>
</evidence>
<sequence>MEWTQSHVVYNMISLVWKGVQLERRYGHLLFGALVAELLAAAHLITVALAALLAANIPGYRYLYRDQCAVGFSAVLFGLKVVLNHDSPGFSQVMGVTLPTKYLCWAELVLASYLNPSASFLGHLAGILAGLLHVRCVEPALRGLAAGMLPRSG</sequence>
<dbReference type="Proteomes" id="UP000075714">
    <property type="component" value="Unassembled WGS sequence"/>
</dbReference>
<organism evidence="10 11">
    <name type="scientific">Gonium pectorale</name>
    <name type="common">Green alga</name>
    <dbReference type="NCBI Taxonomy" id="33097"/>
    <lineage>
        <taxon>Eukaryota</taxon>
        <taxon>Viridiplantae</taxon>
        <taxon>Chlorophyta</taxon>
        <taxon>core chlorophytes</taxon>
        <taxon>Chlorophyceae</taxon>
        <taxon>CS clade</taxon>
        <taxon>Chlamydomonadales</taxon>
        <taxon>Volvocaceae</taxon>
        <taxon>Gonium</taxon>
    </lineage>
</organism>
<evidence type="ECO:0000256" key="5">
    <source>
        <dbReference type="ARBA" id="ARBA00022801"/>
    </source>
</evidence>
<feature type="domain" description="Peptidase S54 rhomboid" evidence="9">
    <location>
        <begin position="7"/>
        <end position="133"/>
    </location>
</feature>
<dbReference type="PANTHER" id="PTHR43066">
    <property type="entry name" value="RHOMBOID-RELATED PROTEIN"/>
    <property type="match status" value="1"/>
</dbReference>
<evidence type="ECO:0000256" key="4">
    <source>
        <dbReference type="ARBA" id="ARBA00022692"/>
    </source>
</evidence>
<gene>
    <name evidence="10" type="ORF">GPECTOR_7g922</name>
</gene>
<keyword evidence="4 8" id="KW-0812">Transmembrane</keyword>
<dbReference type="OrthoDB" id="10257275at2759"/>
<dbReference type="Pfam" id="PF01694">
    <property type="entry name" value="Rhomboid"/>
    <property type="match status" value="1"/>
</dbReference>
<evidence type="ECO:0000256" key="6">
    <source>
        <dbReference type="ARBA" id="ARBA00022989"/>
    </source>
</evidence>
<keyword evidence="11" id="KW-1185">Reference proteome</keyword>
<evidence type="ECO:0000256" key="3">
    <source>
        <dbReference type="ARBA" id="ARBA00022670"/>
    </source>
</evidence>
<evidence type="ECO:0000259" key="9">
    <source>
        <dbReference type="Pfam" id="PF01694"/>
    </source>
</evidence>
<comment type="similarity">
    <text evidence="2">Belongs to the peptidase S54 family.</text>
</comment>
<dbReference type="Gene3D" id="1.20.1540.10">
    <property type="entry name" value="Rhomboid-like"/>
    <property type="match status" value="1"/>
</dbReference>
<keyword evidence="6 8" id="KW-1133">Transmembrane helix</keyword>
<evidence type="ECO:0000256" key="7">
    <source>
        <dbReference type="ARBA" id="ARBA00023136"/>
    </source>
</evidence>
<accession>A0A150GUU5</accession>
<evidence type="ECO:0000256" key="1">
    <source>
        <dbReference type="ARBA" id="ARBA00004141"/>
    </source>
</evidence>